<evidence type="ECO:0000313" key="2">
    <source>
        <dbReference type="EMBL" id="MFC6788285.1"/>
    </source>
</evidence>
<proteinExistence type="predicted"/>
<accession>A0ABW2BDF0</accession>
<dbReference type="RefSeq" id="WP_378966142.1">
    <property type="nucleotide sequence ID" value="NZ_JBHSWN010000001.1"/>
</dbReference>
<feature type="chain" id="PRO_5045653924" evidence="1">
    <location>
        <begin position="24"/>
        <end position="129"/>
    </location>
</feature>
<keyword evidence="1" id="KW-0732">Signal</keyword>
<gene>
    <name evidence="2" type="ORF">ACFQE0_00750</name>
</gene>
<dbReference type="Proteomes" id="UP001596292">
    <property type="component" value="Unassembled WGS sequence"/>
</dbReference>
<feature type="signal peptide" evidence="1">
    <location>
        <begin position="1"/>
        <end position="23"/>
    </location>
</feature>
<evidence type="ECO:0000313" key="3">
    <source>
        <dbReference type="Proteomes" id="UP001596292"/>
    </source>
</evidence>
<keyword evidence="3" id="KW-1185">Reference proteome</keyword>
<protein>
    <submittedName>
        <fullName evidence="2">Uncharacterized protein</fullName>
    </submittedName>
</protein>
<reference evidence="3" key="1">
    <citation type="journal article" date="2019" name="Int. J. Syst. Evol. Microbiol.">
        <title>The Global Catalogue of Microorganisms (GCM) 10K type strain sequencing project: providing services to taxonomists for standard genome sequencing and annotation.</title>
        <authorList>
            <consortium name="The Broad Institute Genomics Platform"/>
            <consortium name="The Broad Institute Genome Sequencing Center for Infectious Disease"/>
            <person name="Wu L."/>
            <person name="Ma J."/>
        </authorList>
    </citation>
    <scope>NUCLEOTIDE SEQUENCE [LARGE SCALE GENOMIC DNA]</scope>
    <source>
        <strain evidence="3">CCUG 48316</strain>
    </source>
</reference>
<organism evidence="2 3">
    <name type="scientific">Methylobacterium komagatae</name>
    <dbReference type="NCBI Taxonomy" id="374425"/>
    <lineage>
        <taxon>Bacteria</taxon>
        <taxon>Pseudomonadati</taxon>
        <taxon>Pseudomonadota</taxon>
        <taxon>Alphaproteobacteria</taxon>
        <taxon>Hyphomicrobiales</taxon>
        <taxon>Methylobacteriaceae</taxon>
        <taxon>Methylobacterium</taxon>
    </lineage>
</organism>
<name>A0ABW2BDF0_9HYPH</name>
<sequence length="129" mass="13448">MRLRSITILAALAAIPVSLPAAAEGYYGRPYPAYEVGSSRLSYGRGFAQPFIAGEYIGAPLTRVPRPSQIVPTPWSYGTYGVPTVSGIAAPPTGAPTLTVINPGTGRKSGRGGHEAGDVRVVNVSVPRR</sequence>
<comment type="caution">
    <text evidence="2">The sequence shown here is derived from an EMBL/GenBank/DDBJ whole genome shotgun (WGS) entry which is preliminary data.</text>
</comment>
<evidence type="ECO:0000256" key="1">
    <source>
        <dbReference type="SAM" id="SignalP"/>
    </source>
</evidence>
<dbReference type="EMBL" id="JBHSWN010000001">
    <property type="protein sequence ID" value="MFC6788285.1"/>
    <property type="molecule type" value="Genomic_DNA"/>
</dbReference>